<evidence type="ECO:0000313" key="2">
    <source>
        <dbReference type="Proteomes" id="UP000043763"/>
    </source>
</evidence>
<dbReference type="EMBL" id="CVLB01000001">
    <property type="protein sequence ID" value="CRF33459.1"/>
    <property type="molecule type" value="Genomic_DNA"/>
</dbReference>
<evidence type="ECO:0000313" key="1">
    <source>
        <dbReference type="EMBL" id="CRF33459.1"/>
    </source>
</evidence>
<name>A0A0G4K6Z3_9SPIR</name>
<dbReference type="AlphaFoldDB" id="A0A0G4K6Z3"/>
<gene>
    <name evidence="1" type="ORF">BRSU_1453</name>
</gene>
<accession>A0A0G4K6Z3</accession>
<keyword evidence="2" id="KW-1185">Reference proteome</keyword>
<protein>
    <submittedName>
        <fullName evidence="1">Uncharacterized protein</fullName>
    </submittedName>
</protein>
<dbReference type="Proteomes" id="UP000043763">
    <property type="component" value="Unassembled WGS sequence"/>
</dbReference>
<reference evidence="2" key="1">
    <citation type="submission" date="2015-04" db="EMBL/GenBank/DDBJ databases">
        <authorList>
            <person name="Mushtaq Mamoona"/>
        </authorList>
    </citation>
    <scope>NUCLEOTIDE SEQUENCE [LARGE SCALE GENOMIC DNA]</scope>
    <source>
        <strain evidence="2">AN4859/03</strain>
    </source>
</reference>
<organism evidence="1 2">
    <name type="scientific">Brachyspira suanatina</name>
    <dbReference type="NCBI Taxonomy" id="381802"/>
    <lineage>
        <taxon>Bacteria</taxon>
        <taxon>Pseudomonadati</taxon>
        <taxon>Spirochaetota</taxon>
        <taxon>Spirochaetia</taxon>
        <taxon>Brachyspirales</taxon>
        <taxon>Brachyspiraceae</taxon>
        <taxon>Brachyspira</taxon>
    </lineage>
</organism>
<sequence length="236" mass="28682">MIDKYNLINIINNMILENLYYTDYYKNHWNKYGILFSDKYFESENKTILNDDYYIIHKKYSGYIHQKDIIGYERGLYTNHDNKLIYNYRSDDARMFKIINHNNNEYFVFNRDLSGFSIIDLNKTNKEFNFYYNKPINKNGIIVFMDAEYCNNKILFYIFYLSKAENGAFKRVFNYLLYDFSNGINRSQNYVNFIDIRKSVLDLYNYELYFTYKAYFDNNAIIAEDLSNGQKFNINL</sequence>
<proteinExistence type="predicted"/>